<accession>A0ABX5KJ07</accession>
<feature type="transmembrane region" description="Helical" evidence="10">
    <location>
        <begin position="471"/>
        <end position="497"/>
    </location>
</feature>
<dbReference type="NCBIfam" id="TIGR00813">
    <property type="entry name" value="sss"/>
    <property type="match status" value="1"/>
</dbReference>
<gene>
    <name evidence="12" type="ORF">C7402_11890</name>
</gene>
<evidence type="ECO:0000313" key="13">
    <source>
        <dbReference type="Proteomes" id="UP000245712"/>
    </source>
</evidence>
<feature type="transmembrane region" description="Helical" evidence="10">
    <location>
        <begin position="38"/>
        <end position="56"/>
    </location>
</feature>
<evidence type="ECO:0000313" key="12">
    <source>
        <dbReference type="EMBL" id="PVX75158.1"/>
    </source>
</evidence>
<keyword evidence="8 10" id="KW-0472">Membrane</keyword>
<evidence type="ECO:0000256" key="4">
    <source>
        <dbReference type="ARBA" id="ARBA00022475"/>
    </source>
</evidence>
<keyword evidence="13" id="KW-1185">Reference proteome</keyword>
<proteinExistence type="inferred from homology"/>
<comment type="similarity">
    <text evidence="2 9">Belongs to the sodium:solute symporter (SSF) (TC 2.A.21) family.</text>
</comment>
<keyword evidence="5 10" id="KW-0812">Transmembrane</keyword>
<evidence type="ECO:0000256" key="11">
    <source>
        <dbReference type="SAM" id="SignalP"/>
    </source>
</evidence>
<feature type="transmembrane region" description="Helical" evidence="10">
    <location>
        <begin position="181"/>
        <end position="202"/>
    </location>
</feature>
<dbReference type="EMBL" id="QEOB01000018">
    <property type="protein sequence ID" value="PVX75158.1"/>
    <property type="molecule type" value="Genomic_DNA"/>
</dbReference>
<dbReference type="InterPro" id="IPR001734">
    <property type="entry name" value="Na/solute_symporter"/>
</dbReference>
<dbReference type="NCBIfam" id="NF006903">
    <property type="entry name" value="PRK09395.1"/>
    <property type="match status" value="1"/>
</dbReference>
<feature type="chain" id="PRO_5045815443" evidence="11">
    <location>
        <begin position="23"/>
        <end position="560"/>
    </location>
</feature>
<dbReference type="PANTHER" id="PTHR48086:SF6">
    <property type="entry name" value="CATION_ACETATE SYMPORTER ACTP"/>
    <property type="match status" value="1"/>
</dbReference>
<evidence type="ECO:0000256" key="7">
    <source>
        <dbReference type="ARBA" id="ARBA00022989"/>
    </source>
</evidence>
<feature type="transmembrane region" description="Helical" evidence="10">
    <location>
        <begin position="77"/>
        <end position="100"/>
    </location>
</feature>
<feature type="transmembrane region" description="Helical" evidence="10">
    <location>
        <begin position="214"/>
        <end position="234"/>
    </location>
</feature>
<comment type="caution">
    <text evidence="12">The sequence shown here is derived from an EMBL/GenBank/DDBJ whole genome shotgun (WGS) entry which is preliminary data.</text>
</comment>
<dbReference type="InterPro" id="IPR050277">
    <property type="entry name" value="Sodium:Solute_Symporter"/>
</dbReference>
<feature type="transmembrane region" description="Helical" evidence="10">
    <location>
        <begin position="440"/>
        <end position="464"/>
    </location>
</feature>
<dbReference type="InterPro" id="IPR038377">
    <property type="entry name" value="Na/Glc_symporter_sf"/>
</dbReference>
<evidence type="ECO:0000256" key="10">
    <source>
        <dbReference type="SAM" id="Phobius"/>
    </source>
</evidence>
<evidence type="ECO:0000256" key="2">
    <source>
        <dbReference type="ARBA" id="ARBA00006434"/>
    </source>
</evidence>
<keyword evidence="7 10" id="KW-1133">Transmembrane helix</keyword>
<dbReference type="Pfam" id="PF00474">
    <property type="entry name" value="SSF"/>
    <property type="match status" value="1"/>
</dbReference>
<feature type="transmembrane region" description="Helical" evidence="10">
    <location>
        <begin position="300"/>
        <end position="326"/>
    </location>
</feature>
<feature type="signal peptide" evidence="11">
    <location>
        <begin position="1"/>
        <end position="22"/>
    </location>
</feature>
<keyword evidence="3" id="KW-0813">Transport</keyword>
<keyword evidence="4" id="KW-1003">Cell membrane</keyword>
<dbReference type="PANTHER" id="PTHR48086">
    <property type="entry name" value="SODIUM/PROLINE SYMPORTER-RELATED"/>
    <property type="match status" value="1"/>
</dbReference>
<feature type="transmembrane region" description="Helical" evidence="10">
    <location>
        <begin position="415"/>
        <end position="434"/>
    </location>
</feature>
<dbReference type="Proteomes" id="UP000245712">
    <property type="component" value="Unassembled WGS sequence"/>
</dbReference>
<protein>
    <submittedName>
        <fullName evidence="12">Cation/acetate symporter</fullName>
    </submittedName>
</protein>
<feature type="transmembrane region" description="Helical" evidence="10">
    <location>
        <begin position="106"/>
        <end position="123"/>
    </location>
</feature>
<feature type="transmembrane region" description="Helical" evidence="10">
    <location>
        <begin position="150"/>
        <end position="169"/>
    </location>
</feature>
<name>A0ABX5KJ07_9BURK</name>
<evidence type="ECO:0000256" key="5">
    <source>
        <dbReference type="ARBA" id="ARBA00022692"/>
    </source>
</evidence>
<feature type="transmembrane region" description="Helical" evidence="10">
    <location>
        <begin position="266"/>
        <end position="288"/>
    </location>
</feature>
<organism evidence="12 13">
    <name type="scientific">Paraburkholderia unamae</name>
    <dbReference type="NCBI Taxonomy" id="219649"/>
    <lineage>
        <taxon>Bacteria</taxon>
        <taxon>Pseudomonadati</taxon>
        <taxon>Pseudomonadota</taxon>
        <taxon>Betaproteobacteria</taxon>
        <taxon>Burkholderiales</taxon>
        <taxon>Burkholderiaceae</taxon>
        <taxon>Paraburkholderia</taxon>
    </lineage>
</organism>
<sequence>MNAYLRLLPALGALIAATSAHAQDAATAAKTDTSFAAIGMFILFVLSTLVITRWAAKRTHTKKDFYSAGGGLTGFQNGLAISGDFMSAASFLGLTSVVFLTGYDGFMFTVGFLLGWPIVMFLLSEPVRNLGKFTVVDVVAYRLEQGPIRVMMAFTSITAVILYLVVQMVGAGKLIELLFGLHYWLAEVIVGSLMVIYVYFGGMKATTWVQMIKATLLLLGVTIMALLSLAHFGFHPDAMFKAANDVHPAHTGIMGSGHIFKDPWNALSFGIGGIVGVGGFPHLLMRLFTVSNASESRKSVFVATSLISYFYVLVLIVGVGAISILFEHPEYFKVGADGHFSLLKDLVGGPNMVAVSLSRAVGGNLFFGFIAAVTFATILAVVSGLVISGASSISHDLYASWIARGHADDRKEMKISRTATVVFGLIAIGLGIPFENTNVAFLVNVVAAIAGSANLPVFIMSIFWRGTTTRGAVVGGLLGLISALVVTLFSAPIWVAVLHNAKPLCSLNNPALISVPVAFLAIWFFSVTDKSARAVKERDAFDAQNLQAHTGLTVSEAVGH</sequence>
<evidence type="ECO:0000256" key="8">
    <source>
        <dbReference type="ARBA" id="ARBA00023136"/>
    </source>
</evidence>
<evidence type="ECO:0000256" key="9">
    <source>
        <dbReference type="RuleBase" id="RU362091"/>
    </source>
</evidence>
<evidence type="ECO:0000256" key="1">
    <source>
        <dbReference type="ARBA" id="ARBA00004651"/>
    </source>
</evidence>
<feature type="transmembrane region" description="Helical" evidence="10">
    <location>
        <begin position="365"/>
        <end position="394"/>
    </location>
</feature>
<keyword evidence="6" id="KW-0769">Symport</keyword>
<dbReference type="RefSeq" id="WP_116613534.1">
    <property type="nucleotide sequence ID" value="NZ_QEOB01000018.1"/>
</dbReference>
<reference evidence="12 13" key="1">
    <citation type="submission" date="2018-05" db="EMBL/GenBank/DDBJ databases">
        <title>Genomic Encyclopedia of Type Strains, Phase IV (KMG-V): Genome sequencing to study the core and pangenomes of soil and plant-associated prokaryotes.</title>
        <authorList>
            <person name="Whitman W."/>
        </authorList>
    </citation>
    <scope>NUCLEOTIDE SEQUENCE [LARGE SCALE GENOMIC DNA]</scope>
    <source>
        <strain evidence="12 13">SCZa-39</strain>
    </source>
</reference>
<dbReference type="CDD" id="cd11480">
    <property type="entry name" value="SLC5sbd_u4"/>
    <property type="match status" value="1"/>
</dbReference>
<dbReference type="Gene3D" id="1.20.1730.10">
    <property type="entry name" value="Sodium/glucose cotransporter"/>
    <property type="match status" value="1"/>
</dbReference>
<evidence type="ECO:0000256" key="6">
    <source>
        <dbReference type="ARBA" id="ARBA00022847"/>
    </source>
</evidence>
<evidence type="ECO:0000256" key="3">
    <source>
        <dbReference type="ARBA" id="ARBA00022448"/>
    </source>
</evidence>
<feature type="transmembrane region" description="Helical" evidence="10">
    <location>
        <begin position="509"/>
        <end position="528"/>
    </location>
</feature>
<dbReference type="PROSITE" id="PS50283">
    <property type="entry name" value="NA_SOLUT_SYMP_3"/>
    <property type="match status" value="1"/>
</dbReference>
<keyword evidence="11" id="KW-0732">Signal</keyword>
<comment type="subcellular location">
    <subcellularLocation>
        <location evidence="1">Cell membrane</location>
        <topology evidence="1">Multi-pass membrane protein</topology>
    </subcellularLocation>
</comment>